<dbReference type="InterPro" id="IPR024520">
    <property type="entry name" value="DUF3558"/>
</dbReference>
<evidence type="ECO:0000313" key="3">
    <source>
        <dbReference type="Proteomes" id="UP001596512"/>
    </source>
</evidence>
<feature type="region of interest" description="Disordered" evidence="1">
    <location>
        <begin position="1"/>
        <end position="20"/>
    </location>
</feature>
<proteinExistence type="predicted"/>
<dbReference type="Proteomes" id="UP001596512">
    <property type="component" value="Unassembled WGS sequence"/>
</dbReference>
<dbReference type="Pfam" id="PF12079">
    <property type="entry name" value="DUF3558"/>
    <property type="match status" value="1"/>
</dbReference>
<dbReference type="EMBL" id="JBHTEY010000004">
    <property type="protein sequence ID" value="MFC7613999.1"/>
    <property type="molecule type" value="Genomic_DNA"/>
</dbReference>
<keyword evidence="3" id="KW-1185">Reference proteome</keyword>
<gene>
    <name evidence="2" type="ORF">ACFQV2_10975</name>
</gene>
<organism evidence="2 3">
    <name type="scientific">Actinokineospora soli</name>
    <dbReference type="NCBI Taxonomy" id="1048753"/>
    <lineage>
        <taxon>Bacteria</taxon>
        <taxon>Bacillati</taxon>
        <taxon>Actinomycetota</taxon>
        <taxon>Actinomycetes</taxon>
        <taxon>Pseudonocardiales</taxon>
        <taxon>Pseudonocardiaceae</taxon>
        <taxon>Actinokineospora</taxon>
    </lineage>
</organism>
<accession>A0ABW2TKS4</accession>
<name>A0ABW2TKS4_9PSEU</name>
<reference evidence="3" key="1">
    <citation type="journal article" date="2019" name="Int. J. Syst. Evol. Microbiol.">
        <title>The Global Catalogue of Microorganisms (GCM) 10K type strain sequencing project: providing services to taxonomists for standard genome sequencing and annotation.</title>
        <authorList>
            <consortium name="The Broad Institute Genomics Platform"/>
            <consortium name="The Broad Institute Genome Sequencing Center for Infectious Disease"/>
            <person name="Wu L."/>
            <person name="Ma J."/>
        </authorList>
    </citation>
    <scope>NUCLEOTIDE SEQUENCE [LARGE SCALE GENOMIC DNA]</scope>
    <source>
        <strain evidence="3">JCM 17695</strain>
    </source>
</reference>
<sequence>MPTSDRPEPTTTTGIQFPPIPEERSVRDFLRKPCDVLTDALVAEFGLDLSSAREDVGDRASDCLIADNGERRLKVNLVDDELLRYTVDPDPEPGTFEVIEVDGFPATRFITNGGCRIVVGIAEEQGFWVIFEPGEGEVDDAVCRKAVAAAEAVLAKLPTA</sequence>
<evidence type="ECO:0000256" key="1">
    <source>
        <dbReference type="SAM" id="MobiDB-lite"/>
    </source>
</evidence>
<protein>
    <submittedName>
        <fullName evidence="2">DUF3558 family protein</fullName>
    </submittedName>
</protein>
<comment type="caution">
    <text evidence="2">The sequence shown here is derived from an EMBL/GenBank/DDBJ whole genome shotgun (WGS) entry which is preliminary data.</text>
</comment>
<evidence type="ECO:0000313" key="2">
    <source>
        <dbReference type="EMBL" id="MFC7613999.1"/>
    </source>
</evidence>